<protein>
    <recommendedName>
        <fullName evidence="1">HTH marR-type domain-containing protein</fullName>
    </recommendedName>
</protein>
<dbReference type="GO" id="GO:0003700">
    <property type="term" value="F:DNA-binding transcription factor activity"/>
    <property type="evidence" value="ECO:0007669"/>
    <property type="project" value="InterPro"/>
</dbReference>
<dbReference type="AlphaFoldDB" id="A0A8J3MWT1"/>
<dbReference type="Gene3D" id="1.10.10.10">
    <property type="entry name" value="Winged helix-like DNA-binding domain superfamily/Winged helix DNA-binding domain"/>
    <property type="match status" value="1"/>
</dbReference>
<dbReference type="PANTHER" id="PTHR33164:SF105">
    <property type="entry name" value="TRANSCRIPTIONAL REPRESSOR PROTEIN-RELATED"/>
    <property type="match status" value="1"/>
</dbReference>
<gene>
    <name evidence="2" type="ORF">KSX_88430</name>
</gene>
<evidence type="ECO:0000259" key="1">
    <source>
        <dbReference type="PROSITE" id="PS50995"/>
    </source>
</evidence>
<dbReference type="InterPro" id="IPR039422">
    <property type="entry name" value="MarR/SlyA-like"/>
</dbReference>
<dbReference type="PROSITE" id="PS50995">
    <property type="entry name" value="HTH_MARR_2"/>
    <property type="match status" value="1"/>
</dbReference>
<dbReference type="InterPro" id="IPR036388">
    <property type="entry name" value="WH-like_DNA-bd_sf"/>
</dbReference>
<evidence type="ECO:0000313" key="2">
    <source>
        <dbReference type="EMBL" id="GHO50680.1"/>
    </source>
</evidence>
<dbReference type="EMBL" id="BNJF01000009">
    <property type="protein sequence ID" value="GHO50680.1"/>
    <property type="molecule type" value="Genomic_DNA"/>
</dbReference>
<dbReference type="PANTHER" id="PTHR33164">
    <property type="entry name" value="TRANSCRIPTIONAL REGULATOR, MARR FAMILY"/>
    <property type="match status" value="1"/>
</dbReference>
<keyword evidence="3" id="KW-1185">Reference proteome</keyword>
<feature type="domain" description="HTH marR-type" evidence="1">
    <location>
        <begin position="1"/>
        <end position="113"/>
    </location>
</feature>
<evidence type="ECO:0000313" key="3">
    <source>
        <dbReference type="Proteomes" id="UP000612362"/>
    </source>
</evidence>
<comment type="caution">
    <text evidence="2">The sequence shown here is derived from an EMBL/GenBank/DDBJ whole genome shotgun (WGS) entry which is preliminary data.</text>
</comment>
<reference evidence="2" key="1">
    <citation type="submission" date="2020-10" db="EMBL/GenBank/DDBJ databases">
        <title>Taxonomic study of unclassified bacteria belonging to the class Ktedonobacteria.</title>
        <authorList>
            <person name="Yabe S."/>
            <person name="Wang C.M."/>
            <person name="Zheng Y."/>
            <person name="Sakai Y."/>
            <person name="Cavaletti L."/>
            <person name="Monciardini P."/>
            <person name="Donadio S."/>
        </authorList>
    </citation>
    <scope>NUCLEOTIDE SEQUENCE</scope>
    <source>
        <strain evidence="2">SOSP1-1</strain>
    </source>
</reference>
<organism evidence="2 3">
    <name type="scientific">Ktedonospora formicarum</name>
    <dbReference type="NCBI Taxonomy" id="2778364"/>
    <lineage>
        <taxon>Bacteria</taxon>
        <taxon>Bacillati</taxon>
        <taxon>Chloroflexota</taxon>
        <taxon>Ktedonobacteria</taxon>
        <taxon>Ktedonobacterales</taxon>
        <taxon>Ktedonobacteraceae</taxon>
        <taxon>Ktedonospora</taxon>
    </lineage>
</organism>
<dbReference type="SUPFAM" id="SSF46785">
    <property type="entry name" value="Winged helix' DNA-binding domain"/>
    <property type="match status" value="1"/>
</dbReference>
<dbReference type="Pfam" id="PF01047">
    <property type="entry name" value="MarR"/>
    <property type="match status" value="1"/>
</dbReference>
<proteinExistence type="predicted"/>
<dbReference type="RefSeq" id="WP_220199663.1">
    <property type="nucleotide sequence ID" value="NZ_BNJF01000009.1"/>
</dbReference>
<dbReference type="InterPro" id="IPR036390">
    <property type="entry name" value="WH_DNA-bd_sf"/>
</dbReference>
<dbReference type="GO" id="GO:0006950">
    <property type="term" value="P:response to stress"/>
    <property type="evidence" value="ECO:0007669"/>
    <property type="project" value="TreeGrafter"/>
</dbReference>
<accession>A0A8J3MWT1</accession>
<dbReference type="SMART" id="SM00347">
    <property type="entry name" value="HTH_MARR"/>
    <property type="match status" value="1"/>
</dbReference>
<sequence length="113" mass="12572">MEGTFLCHCTTLRYAAQTLTEVYDHALTPSGLRVTQYVLLRSILQEETEQSLTDLAQKLGSDRSTIGRNVHILARDGLVSLRKGNDKREHTVCVTQKGPEAPRAKALSLTHKL</sequence>
<name>A0A8J3MWT1_9CHLR</name>
<dbReference type="Proteomes" id="UP000612362">
    <property type="component" value="Unassembled WGS sequence"/>
</dbReference>
<dbReference type="InterPro" id="IPR000835">
    <property type="entry name" value="HTH_MarR-typ"/>
</dbReference>